<gene>
    <name evidence="4" type="ORF">FZEAL_273</name>
</gene>
<dbReference type="GO" id="GO:0003824">
    <property type="term" value="F:catalytic activity"/>
    <property type="evidence" value="ECO:0007669"/>
    <property type="project" value="UniProtKB-ARBA"/>
</dbReference>
<evidence type="ECO:0000313" key="5">
    <source>
        <dbReference type="Proteomes" id="UP000635477"/>
    </source>
</evidence>
<dbReference type="InterPro" id="IPR012341">
    <property type="entry name" value="6hp_glycosidase-like_sf"/>
</dbReference>
<evidence type="ECO:0000313" key="4">
    <source>
        <dbReference type="EMBL" id="KAF4984596.1"/>
    </source>
</evidence>
<dbReference type="GO" id="GO:0005975">
    <property type="term" value="P:carbohydrate metabolic process"/>
    <property type="evidence" value="ECO:0007669"/>
    <property type="project" value="InterPro"/>
</dbReference>
<dbReference type="SUPFAM" id="SSF48208">
    <property type="entry name" value="Six-hairpin glycosidases"/>
    <property type="match status" value="1"/>
</dbReference>
<evidence type="ECO:0000259" key="3">
    <source>
        <dbReference type="Pfam" id="PF17390"/>
    </source>
</evidence>
<keyword evidence="1" id="KW-0732">Signal</keyword>
<comment type="caution">
    <text evidence="4">The sequence shown here is derived from an EMBL/GenBank/DDBJ whole genome shotgun (WGS) entry which is preliminary data.</text>
</comment>
<dbReference type="Proteomes" id="UP000635477">
    <property type="component" value="Unassembled WGS sequence"/>
</dbReference>
<accession>A0A8H4UV08</accession>
<dbReference type="PANTHER" id="PTHR34987">
    <property type="entry name" value="C, PUTATIVE (AFU_ORTHOLOGUE AFUA_3G02880)-RELATED"/>
    <property type="match status" value="1"/>
</dbReference>
<dbReference type="AlphaFoldDB" id="A0A8H4UV08"/>
<dbReference type="InterPro" id="IPR035396">
    <property type="entry name" value="Bac_rhamnosid6H"/>
</dbReference>
<evidence type="ECO:0000256" key="1">
    <source>
        <dbReference type="SAM" id="SignalP"/>
    </source>
</evidence>
<sequence>MLLQWAAALGFSATVVASSCWRDTACTGPTRAAFRGRWEANIFAPLSRSVAPKSVLSLPDGDFISNYGNTRSLTEKDPALVYDFGVEVGGVIHVNYTLDGPPTTLGLAFTESKIWIGTKSDNSNGGTKADGNLLHSIKSEGPGSYTVPVDKLRGGFRYLTLFQNTTSTLRITGVSLEISFQPTWENLRAYQGYFDSSDDMLNKIWYAGAYTIQTNMIHPDTGRHKTNLPGGWLNDAKVGPGDSLLVDGAKRDRWAWFGDMGIAVPTAFVSTGDMESIKNALEAAFANQFSDGELPYAGPPYATRGSNTYHMWSMIGAYNYVLYTNDLDWLNKRWAGYQAAMDFLTSKVGSSGLLHADGQNDWARYVRQINGSAPNMLLYRTLETGAFLANLVPSDKGNLTADYTKAASTLAEAIQKHLWDNKKQAFKDTPVSTSLWPQDANSMAVAFGVVKPESTQAKAISTYLTTNWTPIGPESPELPRNVSPFISSIEVDAHFRAGRADRAIELIKTCWGWYLNNPNGTESTTVEGYLIDGSFGYRDTRGYRNDPSYTSHAHGWGSGPTSSLTQNLVGLQVTKPSGIEWQLKPVFEGVDMAEAGFTTSLGTFQAKWSIQGGEATVEWRVPSSTRGLLDIPGREPQWIKGGKGTVKVKL</sequence>
<dbReference type="Pfam" id="PF17389">
    <property type="entry name" value="Bac_rhamnosid6H"/>
    <property type="match status" value="1"/>
</dbReference>
<dbReference type="InterPro" id="IPR035398">
    <property type="entry name" value="Bac_rhamnosid_C"/>
</dbReference>
<feature type="domain" description="Alpha-L-rhamnosidase C-terminal" evidence="3">
    <location>
        <begin position="580"/>
        <end position="643"/>
    </location>
</feature>
<proteinExistence type="predicted"/>
<name>A0A8H4UV08_9HYPO</name>
<dbReference type="Gene3D" id="2.60.420.10">
    <property type="entry name" value="Maltose phosphorylase, domain 3"/>
    <property type="match status" value="1"/>
</dbReference>
<feature type="signal peptide" evidence="1">
    <location>
        <begin position="1"/>
        <end position="17"/>
    </location>
</feature>
<reference evidence="4" key="2">
    <citation type="submission" date="2020-05" db="EMBL/GenBank/DDBJ databases">
        <authorList>
            <person name="Kim H.-S."/>
            <person name="Proctor R.H."/>
            <person name="Brown D.W."/>
        </authorList>
    </citation>
    <scope>NUCLEOTIDE SEQUENCE</scope>
    <source>
        <strain evidence="4">NRRL 22465</strain>
    </source>
</reference>
<dbReference type="Gene3D" id="1.50.10.10">
    <property type="match status" value="1"/>
</dbReference>
<feature type="domain" description="Alpha-L-rhamnosidase six-hairpin glycosidase" evidence="2">
    <location>
        <begin position="243"/>
        <end position="461"/>
    </location>
</feature>
<feature type="chain" id="PRO_5034655521" description="Alpha-L-rhamnosidase six-hairpin glycosidase domain-containing protein" evidence="1">
    <location>
        <begin position="18"/>
        <end position="650"/>
    </location>
</feature>
<organism evidence="4 5">
    <name type="scientific">Fusarium zealandicum</name>
    <dbReference type="NCBI Taxonomy" id="1053134"/>
    <lineage>
        <taxon>Eukaryota</taxon>
        <taxon>Fungi</taxon>
        <taxon>Dikarya</taxon>
        <taxon>Ascomycota</taxon>
        <taxon>Pezizomycotina</taxon>
        <taxon>Sordariomycetes</taxon>
        <taxon>Hypocreomycetidae</taxon>
        <taxon>Hypocreales</taxon>
        <taxon>Nectriaceae</taxon>
        <taxon>Fusarium</taxon>
        <taxon>Fusarium staphyleae species complex</taxon>
    </lineage>
</organism>
<protein>
    <recommendedName>
        <fullName evidence="6">Alpha-L-rhamnosidase six-hairpin glycosidase domain-containing protein</fullName>
    </recommendedName>
</protein>
<dbReference type="EMBL" id="JABEYC010000013">
    <property type="protein sequence ID" value="KAF4984596.1"/>
    <property type="molecule type" value="Genomic_DNA"/>
</dbReference>
<evidence type="ECO:0000259" key="2">
    <source>
        <dbReference type="Pfam" id="PF17389"/>
    </source>
</evidence>
<dbReference type="PANTHER" id="PTHR34987:SF5">
    <property type="entry name" value="ALPHA-RHAMNOSIDASE"/>
    <property type="match status" value="1"/>
</dbReference>
<dbReference type="Pfam" id="PF17390">
    <property type="entry name" value="Bac_rhamnosid_C"/>
    <property type="match status" value="1"/>
</dbReference>
<dbReference type="InterPro" id="IPR008928">
    <property type="entry name" value="6-hairpin_glycosidase_sf"/>
</dbReference>
<dbReference type="OrthoDB" id="10036721at2759"/>
<keyword evidence="5" id="KW-1185">Reference proteome</keyword>
<evidence type="ECO:0008006" key="6">
    <source>
        <dbReference type="Google" id="ProtNLM"/>
    </source>
</evidence>
<reference evidence="4" key="1">
    <citation type="journal article" date="2020" name="BMC Genomics">
        <title>Correction to: Identification and distribution of gene clusters required for synthesis of sphingolipid metabolism inhibitors in diverse species of the filamentous fungus Fusarium.</title>
        <authorList>
            <person name="Kim H.S."/>
            <person name="Lohmar J.M."/>
            <person name="Busman M."/>
            <person name="Brown D.W."/>
            <person name="Naumann T.A."/>
            <person name="Divon H.H."/>
            <person name="Lysoe E."/>
            <person name="Uhlig S."/>
            <person name="Proctor R.H."/>
        </authorList>
    </citation>
    <scope>NUCLEOTIDE SEQUENCE</scope>
    <source>
        <strain evidence="4">NRRL 22465</strain>
    </source>
</reference>